<dbReference type="Pfam" id="PF08246">
    <property type="entry name" value="Inhibitor_I29"/>
    <property type="match status" value="1"/>
</dbReference>
<comment type="similarity">
    <text evidence="1">Belongs to the peptidase C1 family.</text>
</comment>
<evidence type="ECO:0000256" key="8">
    <source>
        <dbReference type="ARBA" id="ARBA00023180"/>
    </source>
</evidence>
<dbReference type="Gene3D" id="3.90.70.10">
    <property type="entry name" value="Cysteine proteinases"/>
    <property type="match status" value="1"/>
</dbReference>
<evidence type="ECO:0000256" key="6">
    <source>
        <dbReference type="ARBA" id="ARBA00023145"/>
    </source>
</evidence>
<dbReference type="InterPro" id="IPR038765">
    <property type="entry name" value="Papain-like_cys_pep_sf"/>
</dbReference>
<evidence type="ECO:0000256" key="1">
    <source>
        <dbReference type="ARBA" id="ARBA00008455"/>
    </source>
</evidence>
<dbReference type="InterPro" id="IPR025661">
    <property type="entry name" value="Pept_asp_AS"/>
</dbReference>
<dbReference type="InterPro" id="IPR000668">
    <property type="entry name" value="Peptidase_C1A_C"/>
</dbReference>
<dbReference type="Proteomes" id="UP000501690">
    <property type="component" value="Linkage Group LG3"/>
</dbReference>
<dbReference type="Gene3D" id="2.40.50.170">
    <property type="entry name" value="Cysteine proteinases. Chain C"/>
    <property type="match status" value="1"/>
</dbReference>
<evidence type="ECO:0000256" key="9">
    <source>
        <dbReference type="SAM" id="SignalP"/>
    </source>
</evidence>
<keyword evidence="2" id="KW-0645">Protease</keyword>
<reference evidence="12 13" key="1">
    <citation type="submission" date="2019-04" db="EMBL/GenBank/DDBJ databases">
        <title>An improved genome assembly and genetic linkage map for asparagus bean, Vigna unguiculata ssp. sesquipedialis.</title>
        <authorList>
            <person name="Xia Q."/>
            <person name="Zhang R."/>
            <person name="Dong Y."/>
        </authorList>
    </citation>
    <scope>NUCLEOTIDE SEQUENCE [LARGE SCALE GENOMIC DNA]</scope>
    <source>
        <tissue evidence="12">Leaf</tissue>
    </source>
</reference>
<dbReference type="SUPFAM" id="SSF54001">
    <property type="entry name" value="Cysteine proteinases"/>
    <property type="match status" value="2"/>
</dbReference>
<feature type="chain" id="PRO_5020027422" evidence="9">
    <location>
        <begin position="20"/>
        <end position="439"/>
    </location>
</feature>
<dbReference type="InterPro" id="IPR039417">
    <property type="entry name" value="Peptidase_C1A_papain-like"/>
</dbReference>
<sequence length="439" mass="48167">MNRTFIFAVVFSVVVLVAAASSDGGEDPLIRQVVGGVRLGAEKHFLEFKRRFGKAYATNEEHDYRFTVFKANLRRAQRHQSLDPSAVHGVTQFSDLTPSEFRNKVLGLRGVRLPSDAEKAPILPTDNLPSDFDWRDNGAVTPVKNQGSCGSCWSFSATGALEGAHFLATGELVSLSEQQLVDCDHECDPDEPGSCDSGCNGGLMNSAFEYILKSGGVMREEDYPYSGTDRGTCKFDKAKIAASVANFSVVSLDEDQIAANLVKNGPLAVAINAVFMQTYMHGVSCPYICSKRLDHGVLLVGYGSGAYAPIRTKEKPYSVSYTHLDVNKRQHICMEYHAHTYAQQGWITELDHGVLLVGYGAGAVSYTHLDVYKRQVLLVGYGSGAYAPIRMKEKPYWIIKNSWGENWGENGYYKICRGRNVCGVDSMVSTVAAVHTTTH</sequence>
<dbReference type="GO" id="GO:0006508">
    <property type="term" value="P:proteolysis"/>
    <property type="evidence" value="ECO:0007669"/>
    <property type="project" value="UniProtKB-KW"/>
</dbReference>
<dbReference type="CDD" id="cd02248">
    <property type="entry name" value="Peptidase_C1A"/>
    <property type="match status" value="1"/>
</dbReference>
<keyword evidence="3 9" id="KW-0732">Signal</keyword>
<dbReference type="Pfam" id="PF00112">
    <property type="entry name" value="Peptidase_C1"/>
    <property type="match status" value="2"/>
</dbReference>
<dbReference type="GO" id="GO:0000323">
    <property type="term" value="C:lytic vacuole"/>
    <property type="evidence" value="ECO:0007669"/>
    <property type="project" value="UniProtKB-ARBA"/>
</dbReference>
<accession>A0A4D6LJ94</accession>
<dbReference type="FunFam" id="3.90.70.10:FF:000057">
    <property type="entry name" value="Cysteine protease RD19A"/>
    <property type="match status" value="1"/>
</dbReference>
<evidence type="ECO:0000259" key="11">
    <source>
        <dbReference type="SMART" id="SM00848"/>
    </source>
</evidence>
<keyword evidence="13" id="KW-1185">Reference proteome</keyword>
<dbReference type="InterPro" id="IPR013128">
    <property type="entry name" value="Peptidase_C1A"/>
</dbReference>
<dbReference type="InterPro" id="IPR025660">
    <property type="entry name" value="Pept_his_AS"/>
</dbReference>
<dbReference type="InterPro" id="IPR000169">
    <property type="entry name" value="Pept_cys_AS"/>
</dbReference>
<dbReference type="InterPro" id="IPR013201">
    <property type="entry name" value="Prot_inhib_I29"/>
</dbReference>
<protein>
    <submittedName>
        <fullName evidence="12">Cysteine peptidase</fullName>
    </submittedName>
</protein>
<evidence type="ECO:0000256" key="3">
    <source>
        <dbReference type="ARBA" id="ARBA00022729"/>
    </source>
</evidence>
<gene>
    <name evidence="12" type="ORF">DEO72_LG3g3137</name>
</gene>
<evidence type="ECO:0000256" key="4">
    <source>
        <dbReference type="ARBA" id="ARBA00022801"/>
    </source>
</evidence>
<evidence type="ECO:0000256" key="2">
    <source>
        <dbReference type="ARBA" id="ARBA00022670"/>
    </source>
</evidence>
<evidence type="ECO:0000256" key="5">
    <source>
        <dbReference type="ARBA" id="ARBA00022807"/>
    </source>
</evidence>
<dbReference type="SMART" id="SM00848">
    <property type="entry name" value="Inhibitor_I29"/>
    <property type="match status" value="1"/>
</dbReference>
<dbReference type="PRINTS" id="PR00705">
    <property type="entry name" value="PAPAIN"/>
</dbReference>
<evidence type="ECO:0000313" key="12">
    <source>
        <dbReference type="EMBL" id="QCD88588.1"/>
    </source>
</evidence>
<dbReference type="PROSITE" id="PS00639">
    <property type="entry name" value="THIOL_PROTEASE_HIS"/>
    <property type="match status" value="2"/>
</dbReference>
<dbReference type="SMART" id="SM00645">
    <property type="entry name" value="Pept_C1"/>
    <property type="match status" value="1"/>
</dbReference>
<evidence type="ECO:0000256" key="7">
    <source>
        <dbReference type="ARBA" id="ARBA00023157"/>
    </source>
</evidence>
<dbReference type="GO" id="GO:0008234">
    <property type="term" value="F:cysteine-type peptidase activity"/>
    <property type="evidence" value="ECO:0007669"/>
    <property type="project" value="UniProtKB-KW"/>
</dbReference>
<keyword evidence="6" id="KW-0865">Zymogen</keyword>
<keyword evidence="5" id="KW-0788">Thiol protease</keyword>
<feature type="domain" description="Peptidase C1A papain C-terminal" evidence="10">
    <location>
        <begin position="128"/>
        <end position="432"/>
    </location>
</feature>
<proteinExistence type="inferred from homology"/>
<keyword evidence="8" id="KW-0325">Glycoprotein</keyword>
<name>A0A4D6LJ94_VIGUN</name>
<evidence type="ECO:0000313" key="13">
    <source>
        <dbReference type="Proteomes" id="UP000501690"/>
    </source>
</evidence>
<dbReference type="AlphaFoldDB" id="A0A4D6LJ94"/>
<keyword evidence="7" id="KW-1015">Disulfide bond</keyword>
<organism evidence="12 13">
    <name type="scientific">Vigna unguiculata</name>
    <name type="common">Cowpea</name>
    <dbReference type="NCBI Taxonomy" id="3917"/>
    <lineage>
        <taxon>Eukaryota</taxon>
        <taxon>Viridiplantae</taxon>
        <taxon>Streptophyta</taxon>
        <taxon>Embryophyta</taxon>
        <taxon>Tracheophyta</taxon>
        <taxon>Spermatophyta</taxon>
        <taxon>Magnoliopsida</taxon>
        <taxon>eudicotyledons</taxon>
        <taxon>Gunneridae</taxon>
        <taxon>Pentapetalae</taxon>
        <taxon>rosids</taxon>
        <taxon>fabids</taxon>
        <taxon>Fabales</taxon>
        <taxon>Fabaceae</taxon>
        <taxon>Papilionoideae</taxon>
        <taxon>50 kb inversion clade</taxon>
        <taxon>NPAAA clade</taxon>
        <taxon>indigoferoid/millettioid clade</taxon>
        <taxon>Phaseoleae</taxon>
        <taxon>Vigna</taxon>
    </lineage>
</organism>
<keyword evidence="4" id="KW-0378">Hydrolase</keyword>
<feature type="signal peptide" evidence="9">
    <location>
        <begin position="1"/>
        <end position="19"/>
    </location>
</feature>
<dbReference type="PROSITE" id="PS00139">
    <property type="entry name" value="THIOL_PROTEASE_CYS"/>
    <property type="match status" value="1"/>
</dbReference>
<dbReference type="EMBL" id="CP039347">
    <property type="protein sequence ID" value="QCD88588.1"/>
    <property type="molecule type" value="Genomic_DNA"/>
</dbReference>
<evidence type="ECO:0000259" key="10">
    <source>
        <dbReference type="SMART" id="SM00645"/>
    </source>
</evidence>
<dbReference type="PANTHER" id="PTHR12411">
    <property type="entry name" value="CYSTEINE PROTEASE FAMILY C1-RELATED"/>
    <property type="match status" value="1"/>
</dbReference>
<feature type="domain" description="Cathepsin propeptide inhibitor" evidence="11">
    <location>
        <begin position="45"/>
        <end position="101"/>
    </location>
</feature>
<dbReference type="PROSITE" id="PS00640">
    <property type="entry name" value="THIOL_PROTEASE_ASN"/>
    <property type="match status" value="1"/>
</dbReference>